<keyword evidence="2 4" id="KW-0808">Transferase</keyword>
<dbReference type="Proteomes" id="UP001597145">
    <property type="component" value="Unassembled WGS sequence"/>
</dbReference>
<evidence type="ECO:0000256" key="2">
    <source>
        <dbReference type="ARBA" id="ARBA00022679"/>
    </source>
</evidence>
<evidence type="ECO:0000256" key="3">
    <source>
        <dbReference type="ARBA" id="ARBA00022691"/>
    </source>
</evidence>
<dbReference type="GO" id="GO:0032259">
    <property type="term" value="P:methylation"/>
    <property type="evidence" value="ECO:0007669"/>
    <property type="project" value="UniProtKB-KW"/>
</dbReference>
<keyword evidence="5" id="KW-1185">Reference proteome</keyword>
<gene>
    <name evidence="4" type="ORF">ACFSCY_30550</name>
</gene>
<accession>A0ABW4FTZ3</accession>
<dbReference type="EMBL" id="JBHUCP010000026">
    <property type="protein sequence ID" value="MFD1533765.1"/>
    <property type="molecule type" value="Genomic_DNA"/>
</dbReference>
<name>A0ABW4FTZ3_9PSEU</name>
<comment type="caution">
    <text evidence="4">The sequence shown here is derived from an EMBL/GenBank/DDBJ whole genome shotgun (WGS) entry which is preliminary data.</text>
</comment>
<dbReference type="InterPro" id="IPR002935">
    <property type="entry name" value="SAM_O-MeTrfase"/>
</dbReference>
<sequence length="217" mass="22986">MSEDVWKAVDEYFTGHLLGPDPVLDAALEANAIGKLPAIDVSAAQGKLLQILARSIGARRILEVGTLGGYSTIWLARALPADGLLVTCEVDPHHAEVARENLKRAGLDAVVDVKVGPALETLPGLDGPFDLSFIDADKVSNTAYFEHALGLSRPGSLIVIDNVVRGGRVLDPADDHPSVVGTRRLVEAVAREPRVEATAIQTVGAKGYDGFLLARVK</sequence>
<dbReference type="PANTHER" id="PTHR10509:SF14">
    <property type="entry name" value="CAFFEOYL-COA O-METHYLTRANSFERASE 3-RELATED"/>
    <property type="match status" value="1"/>
</dbReference>
<dbReference type="SUPFAM" id="SSF53335">
    <property type="entry name" value="S-adenosyl-L-methionine-dependent methyltransferases"/>
    <property type="match status" value="1"/>
</dbReference>
<dbReference type="Gene3D" id="3.40.50.150">
    <property type="entry name" value="Vaccinia Virus protein VP39"/>
    <property type="match status" value="1"/>
</dbReference>
<dbReference type="InterPro" id="IPR029063">
    <property type="entry name" value="SAM-dependent_MTases_sf"/>
</dbReference>
<keyword evidence="1 4" id="KW-0489">Methyltransferase</keyword>
<evidence type="ECO:0000313" key="4">
    <source>
        <dbReference type="EMBL" id="MFD1533765.1"/>
    </source>
</evidence>
<evidence type="ECO:0000313" key="5">
    <source>
        <dbReference type="Proteomes" id="UP001597145"/>
    </source>
</evidence>
<keyword evidence="3" id="KW-0949">S-adenosyl-L-methionine</keyword>
<dbReference type="Pfam" id="PF01596">
    <property type="entry name" value="Methyltransf_3"/>
    <property type="match status" value="1"/>
</dbReference>
<organism evidence="4 5">
    <name type="scientific">Pseudonocardia aurantiaca</name>
    <dbReference type="NCBI Taxonomy" id="75290"/>
    <lineage>
        <taxon>Bacteria</taxon>
        <taxon>Bacillati</taxon>
        <taxon>Actinomycetota</taxon>
        <taxon>Actinomycetes</taxon>
        <taxon>Pseudonocardiales</taxon>
        <taxon>Pseudonocardiaceae</taxon>
        <taxon>Pseudonocardia</taxon>
    </lineage>
</organism>
<evidence type="ECO:0000256" key="1">
    <source>
        <dbReference type="ARBA" id="ARBA00022603"/>
    </source>
</evidence>
<dbReference type="EC" id="2.1.1.-" evidence="4"/>
<dbReference type="PROSITE" id="PS51682">
    <property type="entry name" value="SAM_OMT_I"/>
    <property type="match status" value="1"/>
</dbReference>
<dbReference type="RefSeq" id="WP_343979170.1">
    <property type="nucleotide sequence ID" value="NZ_BAAAJG010000011.1"/>
</dbReference>
<reference evidence="5" key="1">
    <citation type="journal article" date="2019" name="Int. J. Syst. Evol. Microbiol.">
        <title>The Global Catalogue of Microorganisms (GCM) 10K type strain sequencing project: providing services to taxonomists for standard genome sequencing and annotation.</title>
        <authorList>
            <consortium name="The Broad Institute Genomics Platform"/>
            <consortium name="The Broad Institute Genome Sequencing Center for Infectious Disease"/>
            <person name="Wu L."/>
            <person name="Ma J."/>
        </authorList>
    </citation>
    <scope>NUCLEOTIDE SEQUENCE [LARGE SCALE GENOMIC DNA]</scope>
    <source>
        <strain evidence="5">JCM 12165</strain>
    </source>
</reference>
<dbReference type="CDD" id="cd02440">
    <property type="entry name" value="AdoMet_MTases"/>
    <property type="match status" value="1"/>
</dbReference>
<dbReference type="PANTHER" id="PTHR10509">
    <property type="entry name" value="O-METHYLTRANSFERASE-RELATED"/>
    <property type="match status" value="1"/>
</dbReference>
<protein>
    <submittedName>
        <fullName evidence="4">O-methyltransferase</fullName>
        <ecNumber evidence="4">2.1.1.-</ecNumber>
    </submittedName>
</protein>
<proteinExistence type="predicted"/>
<dbReference type="InterPro" id="IPR050362">
    <property type="entry name" value="Cation-dep_OMT"/>
</dbReference>
<dbReference type="GO" id="GO:0008168">
    <property type="term" value="F:methyltransferase activity"/>
    <property type="evidence" value="ECO:0007669"/>
    <property type="project" value="UniProtKB-KW"/>
</dbReference>